<evidence type="ECO:0000313" key="1">
    <source>
        <dbReference type="EMBL" id="PYH89404.1"/>
    </source>
</evidence>
<sequence length="112" mass="12098">MRTNSRQTLRVVPSKIQRCVCVCVCVCGFADIRLGVVPTSTQNAADFGGRAGLTLSWGAKGRCIAHPGPVILAARSMHLHSILVETALAMNRNSTLEMDQVTLPGLPLWVWV</sequence>
<evidence type="ECO:0000313" key="2">
    <source>
        <dbReference type="Proteomes" id="UP000247810"/>
    </source>
</evidence>
<dbReference type="EMBL" id="KZ826031">
    <property type="protein sequence ID" value="PYH89404.1"/>
    <property type="molecule type" value="Genomic_DNA"/>
</dbReference>
<keyword evidence="2" id="KW-1185">Reference proteome</keyword>
<gene>
    <name evidence="1" type="ORF">BO71DRAFT_109682</name>
</gene>
<reference evidence="1 2" key="1">
    <citation type="submission" date="2018-02" db="EMBL/GenBank/DDBJ databases">
        <title>The genomes of Aspergillus section Nigri reveals drivers in fungal speciation.</title>
        <authorList>
            <consortium name="DOE Joint Genome Institute"/>
            <person name="Vesth T.C."/>
            <person name="Nybo J."/>
            <person name="Theobald S."/>
            <person name="Brandl J."/>
            <person name="Frisvad J.C."/>
            <person name="Nielsen K.F."/>
            <person name="Lyhne E.K."/>
            <person name="Kogle M.E."/>
            <person name="Kuo A."/>
            <person name="Riley R."/>
            <person name="Clum A."/>
            <person name="Nolan M."/>
            <person name="Lipzen A."/>
            <person name="Salamov A."/>
            <person name="Henrissat B."/>
            <person name="Wiebenga A."/>
            <person name="De vries R.P."/>
            <person name="Grigoriev I.V."/>
            <person name="Mortensen U.H."/>
            <person name="Andersen M.R."/>
            <person name="Baker S.E."/>
        </authorList>
    </citation>
    <scope>NUCLEOTIDE SEQUENCE [LARGE SCALE GENOMIC DNA]</scope>
    <source>
        <strain evidence="1 2">CBS 707.79</strain>
    </source>
</reference>
<name>A0A319CWH3_9EURO</name>
<organism evidence="1 2">
    <name type="scientific">Aspergillus ellipticus CBS 707.79</name>
    <dbReference type="NCBI Taxonomy" id="1448320"/>
    <lineage>
        <taxon>Eukaryota</taxon>
        <taxon>Fungi</taxon>
        <taxon>Dikarya</taxon>
        <taxon>Ascomycota</taxon>
        <taxon>Pezizomycotina</taxon>
        <taxon>Eurotiomycetes</taxon>
        <taxon>Eurotiomycetidae</taxon>
        <taxon>Eurotiales</taxon>
        <taxon>Aspergillaceae</taxon>
        <taxon>Aspergillus</taxon>
        <taxon>Aspergillus subgen. Circumdati</taxon>
    </lineage>
</organism>
<dbReference type="Proteomes" id="UP000247810">
    <property type="component" value="Unassembled WGS sequence"/>
</dbReference>
<proteinExistence type="predicted"/>
<dbReference type="VEuPathDB" id="FungiDB:BO71DRAFT_109682"/>
<dbReference type="AlphaFoldDB" id="A0A319CWH3"/>
<accession>A0A319CWH3</accession>
<protein>
    <submittedName>
        <fullName evidence="1">Uncharacterized protein</fullName>
    </submittedName>
</protein>